<evidence type="ECO:0000259" key="8">
    <source>
        <dbReference type="Pfam" id="PF10516"/>
    </source>
</evidence>
<evidence type="ECO:0000256" key="5">
    <source>
        <dbReference type="ARBA" id="ARBA00023242"/>
    </source>
</evidence>
<dbReference type="Proteomes" id="UP001162162">
    <property type="component" value="Unassembled WGS sequence"/>
</dbReference>
<proteinExistence type="inferred from homology"/>
<sequence length="462" mass="51079">MRSNKIGRVFHKPYRVIIPNEREEDKRHMSIQQNGTIWYTDRSKTEQNTGAGATNRDLGCEISINLMADVVITENEELKDLLGQGVRAYYMQNYNAAVTALSKGSEQLVAEHGDDLHDSLADVYLYYGKSLLGLSREELGPLGDAVPKTTGESSSSSSDEEEVENTETEVEDNKANGVEINGQAQTNGASNGAGPSSSSMNGGVNSVNGMDTKPSEDEDPSDLQLAWEVLELAKKIFQRQGADSREKLADVLISLGEISLESENFVGAIEDIKEGLEIQKQLFGQDNRTVAETFYKLGVAYSTTSQFDEAIESFNTALVYLRNRVAALETGEKPEDMYEEEVQDEIKEIKALIPDVEEKIADMKSYKDETVRNIMSAVRESNPLIEGAESPDSDASRPATNISHLVKKKRKLDDIVEDDDKDNDGGPAKKTSRLLSTIVSSQMDVRLMCTLHRTVYLKARQN</sequence>
<dbReference type="AlphaFoldDB" id="A0AAV8Z0V8"/>
<feature type="region of interest" description="Disordered" evidence="7">
    <location>
        <begin position="142"/>
        <end position="221"/>
    </location>
</feature>
<keyword evidence="4 6" id="KW-0802">TPR repeat</keyword>
<name>A0AAV8Z0V8_9CUCU</name>
<keyword evidence="5" id="KW-0539">Nucleus</keyword>
<dbReference type="PANTHER" id="PTHR15081">
    <property type="entry name" value="NUCLEAR AUTOANTIGENIC SPERM PROTEIN NASP -RELATED"/>
    <property type="match status" value="1"/>
</dbReference>
<dbReference type="Pfam" id="PF10516">
    <property type="entry name" value="SHNi-TPR"/>
    <property type="match status" value="1"/>
</dbReference>
<evidence type="ECO:0000313" key="9">
    <source>
        <dbReference type="EMBL" id="KAJ8956686.1"/>
    </source>
</evidence>
<protein>
    <recommendedName>
        <fullName evidence="8">Tetratricopeptide SHNi-TPR domain-containing protein</fullName>
    </recommendedName>
</protein>
<dbReference type="GO" id="GO:0034080">
    <property type="term" value="P:CENP-A containing chromatin assembly"/>
    <property type="evidence" value="ECO:0007669"/>
    <property type="project" value="TreeGrafter"/>
</dbReference>
<dbReference type="GO" id="GO:0042393">
    <property type="term" value="F:histone binding"/>
    <property type="evidence" value="ECO:0007669"/>
    <property type="project" value="TreeGrafter"/>
</dbReference>
<evidence type="ECO:0000256" key="2">
    <source>
        <dbReference type="ARBA" id="ARBA00008402"/>
    </source>
</evidence>
<feature type="repeat" description="TPR" evidence="6">
    <location>
        <begin position="291"/>
        <end position="324"/>
    </location>
</feature>
<dbReference type="Gene3D" id="1.25.40.10">
    <property type="entry name" value="Tetratricopeptide repeat domain"/>
    <property type="match status" value="1"/>
</dbReference>
<dbReference type="InterPro" id="IPR019734">
    <property type="entry name" value="TPR_rpt"/>
</dbReference>
<comment type="caution">
    <text evidence="9">The sequence shown here is derived from an EMBL/GenBank/DDBJ whole genome shotgun (WGS) entry which is preliminary data.</text>
</comment>
<dbReference type="EMBL" id="JAPWTK010000028">
    <property type="protein sequence ID" value="KAJ8956686.1"/>
    <property type="molecule type" value="Genomic_DNA"/>
</dbReference>
<dbReference type="PROSITE" id="PS50005">
    <property type="entry name" value="TPR"/>
    <property type="match status" value="1"/>
</dbReference>
<feature type="region of interest" description="Disordered" evidence="7">
    <location>
        <begin position="382"/>
        <end position="402"/>
    </location>
</feature>
<dbReference type="GO" id="GO:0005654">
    <property type="term" value="C:nucleoplasm"/>
    <property type="evidence" value="ECO:0007669"/>
    <property type="project" value="TreeGrafter"/>
</dbReference>
<organism evidence="9 10">
    <name type="scientific">Aromia moschata</name>
    <dbReference type="NCBI Taxonomy" id="1265417"/>
    <lineage>
        <taxon>Eukaryota</taxon>
        <taxon>Metazoa</taxon>
        <taxon>Ecdysozoa</taxon>
        <taxon>Arthropoda</taxon>
        <taxon>Hexapoda</taxon>
        <taxon>Insecta</taxon>
        <taxon>Pterygota</taxon>
        <taxon>Neoptera</taxon>
        <taxon>Endopterygota</taxon>
        <taxon>Coleoptera</taxon>
        <taxon>Polyphaga</taxon>
        <taxon>Cucujiformia</taxon>
        <taxon>Chrysomeloidea</taxon>
        <taxon>Cerambycidae</taxon>
        <taxon>Cerambycinae</taxon>
        <taxon>Callichromatini</taxon>
        <taxon>Aromia</taxon>
    </lineage>
</organism>
<evidence type="ECO:0000313" key="10">
    <source>
        <dbReference type="Proteomes" id="UP001162162"/>
    </source>
</evidence>
<evidence type="ECO:0000256" key="3">
    <source>
        <dbReference type="ARBA" id="ARBA00022737"/>
    </source>
</evidence>
<feature type="compositionally biased region" description="Acidic residues" evidence="7">
    <location>
        <begin position="158"/>
        <end position="170"/>
    </location>
</feature>
<dbReference type="SUPFAM" id="SSF48452">
    <property type="entry name" value="TPR-like"/>
    <property type="match status" value="1"/>
</dbReference>
<dbReference type="InterPro" id="IPR051730">
    <property type="entry name" value="NASP-like"/>
</dbReference>
<comment type="similarity">
    <text evidence="2">Belongs to the NASP family.</text>
</comment>
<dbReference type="PROSITE" id="PS50293">
    <property type="entry name" value="TPR_REGION"/>
    <property type="match status" value="1"/>
</dbReference>
<comment type="subcellular location">
    <subcellularLocation>
        <location evidence="1">Nucleus</location>
    </subcellularLocation>
</comment>
<dbReference type="SMART" id="SM00028">
    <property type="entry name" value="TPR"/>
    <property type="match status" value="2"/>
</dbReference>
<feature type="domain" description="Tetratricopeptide SHNi-TPR" evidence="8">
    <location>
        <begin position="249"/>
        <end position="283"/>
    </location>
</feature>
<accession>A0AAV8Z0V8</accession>
<evidence type="ECO:0000256" key="7">
    <source>
        <dbReference type="SAM" id="MobiDB-lite"/>
    </source>
</evidence>
<evidence type="ECO:0000256" key="1">
    <source>
        <dbReference type="ARBA" id="ARBA00004123"/>
    </source>
</evidence>
<dbReference type="InterPro" id="IPR011990">
    <property type="entry name" value="TPR-like_helical_dom_sf"/>
</dbReference>
<evidence type="ECO:0000256" key="6">
    <source>
        <dbReference type="PROSITE-ProRule" id="PRU00339"/>
    </source>
</evidence>
<dbReference type="GO" id="GO:0006335">
    <property type="term" value="P:DNA replication-dependent chromatin assembly"/>
    <property type="evidence" value="ECO:0007669"/>
    <property type="project" value="TreeGrafter"/>
</dbReference>
<keyword evidence="3" id="KW-0677">Repeat</keyword>
<evidence type="ECO:0000256" key="4">
    <source>
        <dbReference type="ARBA" id="ARBA00022803"/>
    </source>
</evidence>
<feature type="compositionally biased region" description="Low complexity" evidence="7">
    <location>
        <begin position="187"/>
        <end position="210"/>
    </location>
</feature>
<keyword evidence="10" id="KW-1185">Reference proteome</keyword>
<gene>
    <name evidence="9" type="ORF">NQ318_014041</name>
</gene>
<reference evidence="9" key="1">
    <citation type="journal article" date="2023" name="Insect Mol. Biol.">
        <title>Genome sequencing provides insights into the evolution of gene families encoding plant cell wall-degrading enzymes in longhorned beetles.</title>
        <authorList>
            <person name="Shin N.R."/>
            <person name="Okamura Y."/>
            <person name="Kirsch R."/>
            <person name="Pauchet Y."/>
        </authorList>
    </citation>
    <scope>NUCLEOTIDE SEQUENCE</scope>
    <source>
        <strain evidence="9">AMC_N1</strain>
    </source>
</reference>
<dbReference type="InterPro" id="IPR019544">
    <property type="entry name" value="Tetratricopeptide_SHNi-TPR_dom"/>
</dbReference>
<dbReference type="PANTHER" id="PTHR15081:SF1">
    <property type="entry name" value="NUCLEAR AUTOANTIGENIC SPERM PROTEIN"/>
    <property type="match status" value="1"/>
</dbReference>